<dbReference type="InterPro" id="IPR059000">
    <property type="entry name" value="ATPase_P-type_domA"/>
</dbReference>
<dbReference type="InterPro" id="IPR008250">
    <property type="entry name" value="ATPase_P-typ_transduc_dom_A_sf"/>
</dbReference>
<evidence type="ECO:0000313" key="4">
    <source>
        <dbReference type="Proteomes" id="UP001165085"/>
    </source>
</evidence>
<protein>
    <recommendedName>
        <fullName evidence="2">P-type ATPase A domain-containing protein</fullName>
    </recommendedName>
</protein>
<reference evidence="4" key="1">
    <citation type="journal article" date="2023" name="Commun. Biol.">
        <title>Genome analysis of Parmales, the sister group of diatoms, reveals the evolutionary specialization of diatoms from phago-mixotrophs to photoautotrophs.</title>
        <authorList>
            <person name="Ban H."/>
            <person name="Sato S."/>
            <person name="Yoshikawa S."/>
            <person name="Yamada K."/>
            <person name="Nakamura Y."/>
            <person name="Ichinomiya M."/>
            <person name="Sato N."/>
            <person name="Blanc-Mathieu R."/>
            <person name="Endo H."/>
            <person name="Kuwata A."/>
            <person name="Ogata H."/>
        </authorList>
    </citation>
    <scope>NUCLEOTIDE SEQUENCE [LARGE SCALE GENOMIC DNA]</scope>
    <source>
        <strain evidence="4">NIES 3701</strain>
    </source>
</reference>
<accession>A0A9W7BVT2</accession>
<dbReference type="Pfam" id="PF00122">
    <property type="entry name" value="E1-E2_ATPase"/>
    <property type="match status" value="1"/>
</dbReference>
<feature type="region of interest" description="Disordered" evidence="1">
    <location>
        <begin position="166"/>
        <end position="186"/>
    </location>
</feature>
<evidence type="ECO:0000259" key="2">
    <source>
        <dbReference type="Pfam" id="PF00122"/>
    </source>
</evidence>
<evidence type="ECO:0000256" key="1">
    <source>
        <dbReference type="SAM" id="MobiDB-lite"/>
    </source>
</evidence>
<evidence type="ECO:0000313" key="3">
    <source>
        <dbReference type="EMBL" id="GMH93295.1"/>
    </source>
</evidence>
<keyword evidence="4" id="KW-1185">Reference proteome</keyword>
<dbReference type="Proteomes" id="UP001165085">
    <property type="component" value="Unassembled WGS sequence"/>
</dbReference>
<proteinExistence type="predicted"/>
<dbReference type="AlphaFoldDB" id="A0A9W7BVT2"/>
<feature type="domain" description="P-type ATPase A" evidence="2">
    <location>
        <begin position="70"/>
        <end position="158"/>
    </location>
</feature>
<organism evidence="3 4">
    <name type="scientific">Triparma strigata</name>
    <dbReference type="NCBI Taxonomy" id="1606541"/>
    <lineage>
        <taxon>Eukaryota</taxon>
        <taxon>Sar</taxon>
        <taxon>Stramenopiles</taxon>
        <taxon>Ochrophyta</taxon>
        <taxon>Bolidophyceae</taxon>
        <taxon>Parmales</taxon>
        <taxon>Triparmaceae</taxon>
        <taxon>Triparma</taxon>
    </lineage>
</organism>
<gene>
    <name evidence="3" type="ORF">TrST_g6676</name>
</gene>
<sequence>MSEFKAPSSEEVTASINENGENIIPSPIQLPDWLCIFLPCLKNLPVMIAYRKIQSDSAILWRTVPGRPEEQDWVGYDSDACIINDTIKLTPGTIIPADMLVSKCSAGSLVDSVLVTGESSLPVTVNSTLYAGQAVKQGEIIGRVTAVGKGLFVSKLIKEGKFPAKVEGDDDEEVGLLNEKDEEKGL</sequence>
<dbReference type="SUPFAM" id="SSF81653">
    <property type="entry name" value="Calcium ATPase, transduction domain A"/>
    <property type="match status" value="1"/>
</dbReference>
<dbReference type="OrthoDB" id="116380at2759"/>
<dbReference type="EMBL" id="BRXY01000410">
    <property type="protein sequence ID" value="GMH93295.1"/>
    <property type="molecule type" value="Genomic_DNA"/>
</dbReference>
<comment type="caution">
    <text evidence="3">The sequence shown here is derived from an EMBL/GenBank/DDBJ whole genome shotgun (WGS) entry which is preliminary data.</text>
</comment>
<dbReference type="Gene3D" id="2.70.150.10">
    <property type="entry name" value="Calcium-transporting ATPase, cytoplasmic transduction domain A"/>
    <property type="match status" value="1"/>
</dbReference>
<name>A0A9W7BVT2_9STRA</name>